<evidence type="ECO:0000313" key="1">
    <source>
        <dbReference type="EMBL" id="MBP1917802.1"/>
    </source>
</evidence>
<evidence type="ECO:0008006" key="3">
    <source>
        <dbReference type="Google" id="ProtNLM"/>
    </source>
</evidence>
<proteinExistence type="predicted"/>
<organism evidence="1 2">
    <name type="scientific">Youngiibacter multivorans</name>
    <dbReference type="NCBI Taxonomy" id="937251"/>
    <lineage>
        <taxon>Bacteria</taxon>
        <taxon>Bacillati</taxon>
        <taxon>Bacillota</taxon>
        <taxon>Clostridia</taxon>
        <taxon>Eubacteriales</taxon>
        <taxon>Clostridiaceae</taxon>
        <taxon>Youngiibacter</taxon>
    </lineage>
</organism>
<dbReference type="EMBL" id="JAGGKC010000001">
    <property type="protein sequence ID" value="MBP1917802.1"/>
    <property type="molecule type" value="Genomic_DNA"/>
</dbReference>
<protein>
    <recommendedName>
        <fullName evidence="3">Gingipain domain-containing protein</fullName>
    </recommendedName>
</protein>
<keyword evidence="2" id="KW-1185">Reference proteome</keyword>
<evidence type="ECO:0000313" key="2">
    <source>
        <dbReference type="Proteomes" id="UP001519271"/>
    </source>
</evidence>
<dbReference type="Proteomes" id="UP001519271">
    <property type="component" value="Unassembled WGS sequence"/>
</dbReference>
<reference evidence="1 2" key="1">
    <citation type="submission" date="2021-03" db="EMBL/GenBank/DDBJ databases">
        <title>Genomic Encyclopedia of Type Strains, Phase IV (KMG-IV): sequencing the most valuable type-strain genomes for metagenomic binning, comparative biology and taxonomic classification.</title>
        <authorList>
            <person name="Goeker M."/>
        </authorList>
    </citation>
    <scope>NUCLEOTIDE SEQUENCE [LARGE SCALE GENOMIC DNA]</scope>
    <source>
        <strain evidence="1 2">DSM 6139</strain>
    </source>
</reference>
<sequence length="523" mass="58926">MPADFTKFDISKIKQIRQFKINYENVKNFELVVTRGTLIQTYHDFVQINPLLLMKTTEQPRPEFSDDLKQLRTESVFAFPKGKVIILVNDGVYPAIKASVDQYVRDLAYEGYFAVVYTVLRGTPSQLRNFLKGKRPFAGAVMIGSLPAAWYEDTDGAEFPCDLFFMDLDGDWKDTDADGKYNEHTTNVLPEVWVGRLWTPTADGNDAALINDYFSRNHSFRKGRFGCSCEGLAYVDDDWSGFGDCALDMAIPAAGIEVVTDHTQTDGDRFKVELDQHRGWLQVCTHSNPGLHSFKVPGAPTEYVYNTYLRDTNAPNAYFYNLFACSSALFTQADYMAGWYIFDKEGGQVSNGMAAVGSAKSGSMLYFENFYAPMGAGKVVGDAYVDWWKCLGLTHEANEIHWHYGMVLLGDPTMNWFTGAVPIPRTPRNGSVFDHFPRTMKLSWNPVPIAGAKYRVEIDAFGAKNGGKWAAETGQTWLVSGILNTTSYDHVFVGAQRGRWRVRSIVNNISAPWSDWSYFRFTI</sequence>
<accession>A0ABS4FZS5</accession>
<comment type="caution">
    <text evidence="1">The sequence shown here is derived from an EMBL/GenBank/DDBJ whole genome shotgun (WGS) entry which is preliminary data.</text>
</comment>
<dbReference type="RefSeq" id="WP_209458040.1">
    <property type="nucleotide sequence ID" value="NZ_JAGGKC010000001.1"/>
</dbReference>
<gene>
    <name evidence="1" type="ORF">J2Z34_000265</name>
</gene>
<name>A0ABS4FZS5_9CLOT</name>